<dbReference type="FunFam" id="3.40.50.150:FF:000033">
    <property type="entry name" value="Histone-lysine N-methyltransferase, H3 lysine-79 specific"/>
    <property type="match status" value="1"/>
</dbReference>
<dbReference type="RefSeq" id="XP_031854319.1">
    <property type="nucleotide sequence ID" value="XM_031998428.1"/>
</dbReference>
<accession>A0A5E8BQU6</accession>
<dbReference type="GO" id="GO:0140956">
    <property type="term" value="F:histone H3K79 trimethyltransferase activity"/>
    <property type="evidence" value="ECO:0007669"/>
    <property type="project" value="UniProtKB-EC"/>
</dbReference>
<dbReference type="PANTHER" id="PTHR21451:SF0">
    <property type="entry name" value="HISTONE-LYSINE N-METHYLTRANSFERASE, H3 LYSINE-79 SPECIFIC"/>
    <property type="match status" value="1"/>
</dbReference>
<dbReference type="OrthoDB" id="443402at2759"/>
<evidence type="ECO:0000256" key="3">
    <source>
        <dbReference type="ARBA" id="ARBA00020987"/>
    </source>
</evidence>
<feature type="domain" description="DOT1" evidence="17">
    <location>
        <begin position="236"/>
        <end position="570"/>
    </location>
</feature>
<feature type="compositionally biased region" description="Low complexity" evidence="16">
    <location>
        <begin position="63"/>
        <end position="73"/>
    </location>
</feature>
<dbReference type="GO" id="GO:0006281">
    <property type="term" value="P:DNA repair"/>
    <property type="evidence" value="ECO:0007669"/>
    <property type="project" value="InterPro"/>
</dbReference>
<dbReference type="InterPro" id="IPR021162">
    <property type="entry name" value="Dot1"/>
</dbReference>
<keyword evidence="9 14" id="KW-0805">Transcription regulation</keyword>
<proteinExistence type="inferred from homology"/>
<evidence type="ECO:0000313" key="18">
    <source>
        <dbReference type="EMBL" id="VVT53713.1"/>
    </source>
</evidence>
<dbReference type="Gene3D" id="3.40.50.150">
    <property type="entry name" value="Vaccinia Virus protein VP39"/>
    <property type="match status" value="1"/>
</dbReference>
<comment type="subcellular location">
    <subcellularLocation>
        <location evidence="1 14">Nucleus</location>
    </subcellularLocation>
</comment>
<dbReference type="Gene3D" id="1.10.260.170">
    <property type="match status" value="1"/>
</dbReference>
<dbReference type="GeneID" id="43582528"/>
<evidence type="ECO:0000256" key="12">
    <source>
        <dbReference type="ARBA" id="ARBA00029821"/>
    </source>
</evidence>
<gene>
    <name evidence="18" type="ORF">SAPINGB_P003712</name>
</gene>
<dbReference type="GO" id="GO:0042393">
    <property type="term" value="F:histone binding"/>
    <property type="evidence" value="ECO:0007669"/>
    <property type="project" value="InterPro"/>
</dbReference>
<dbReference type="GO" id="GO:0000077">
    <property type="term" value="P:DNA damage checkpoint signaling"/>
    <property type="evidence" value="ECO:0007669"/>
    <property type="project" value="InterPro"/>
</dbReference>
<dbReference type="InterPro" id="IPR025789">
    <property type="entry name" value="DOT1_dom"/>
</dbReference>
<dbReference type="EMBL" id="CABVLU010000003">
    <property type="protein sequence ID" value="VVT53713.1"/>
    <property type="molecule type" value="Genomic_DNA"/>
</dbReference>
<evidence type="ECO:0000256" key="4">
    <source>
        <dbReference type="ARBA" id="ARBA00022603"/>
    </source>
</evidence>
<dbReference type="GO" id="GO:0000781">
    <property type="term" value="C:chromosome, telomeric region"/>
    <property type="evidence" value="ECO:0007669"/>
    <property type="project" value="GOC"/>
</dbReference>
<dbReference type="AlphaFoldDB" id="A0A5E8BQU6"/>
<evidence type="ECO:0000256" key="11">
    <source>
        <dbReference type="ARBA" id="ARBA00023242"/>
    </source>
</evidence>
<feature type="compositionally biased region" description="Polar residues" evidence="16">
    <location>
        <begin position="155"/>
        <end position="183"/>
    </location>
</feature>
<evidence type="ECO:0000256" key="8">
    <source>
        <dbReference type="ARBA" id="ARBA00022853"/>
    </source>
</evidence>
<dbReference type="SUPFAM" id="SSF53335">
    <property type="entry name" value="S-adenosyl-L-methionine-dependent methyltransferases"/>
    <property type="match status" value="1"/>
</dbReference>
<keyword evidence="10 14" id="KW-0804">Transcription</keyword>
<dbReference type="EC" id="2.1.1.360" evidence="2 14"/>
<dbReference type="CDD" id="cd02440">
    <property type="entry name" value="AdoMet_MTases"/>
    <property type="match status" value="1"/>
</dbReference>
<evidence type="ECO:0000313" key="19">
    <source>
        <dbReference type="Proteomes" id="UP000398389"/>
    </source>
</evidence>
<feature type="compositionally biased region" description="Polar residues" evidence="16">
    <location>
        <begin position="45"/>
        <end position="58"/>
    </location>
</feature>
<keyword evidence="11 14" id="KW-0539">Nucleus</keyword>
<dbReference type="Pfam" id="PF08123">
    <property type="entry name" value="DOT1"/>
    <property type="match status" value="1"/>
</dbReference>
<keyword evidence="8 14" id="KW-0156">Chromatin regulator</keyword>
<evidence type="ECO:0000256" key="7">
    <source>
        <dbReference type="ARBA" id="ARBA00022737"/>
    </source>
</evidence>
<feature type="binding site" evidence="15">
    <location>
        <begin position="376"/>
        <end position="379"/>
    </location>
    <ligand>
        <name>S-adenosyl-L-methionine</name>
        <dbReference type="ChEBI" id="CHEBI:59789"/>
    </ligand>
</feature>
<dbReference type="GO" id="GO:0032259">
    <property type="term" value="P:methylation"/>
    <property type="evidence" value="ECO:0007669"/>
    <property type="project" value="UniProtKB-KW"/>
</dbReference>
<protein>
    <recommendedName>
        <fullName evidence="3 14">Histone-lysine N-methyltransferase, H3 lysine-79 specific</fullName>
        <ecNumber evidence="2 14">2.1.1.360</ecNumber>
    </recommendedName>
    <alternativeName>
        <fullName evidence="12 14">Histone H3-K79 methyltransferase</fullName>
    </alternativeName>
</protein>
<keyword evidence="5 14" id="KW-0808">Transferase</keyword>
<dbReference type="GO" id="GO:0031509">
    <property type="term" value="P:subtelomeric heterochromatin formation"/>
    <property type="evidence" value="ECO:0007669"/>
    <property type="project" value="InterPro"/>
</dbReference>
<feature type="binding site" evidence="15">
    <location>
        <begin position="399"/>
        <end position="408"/>
    </location>
    <ligand>
        <name>S-adenosyl-L-methionine</name>
        <dbReference type="ChEBI" id="CHEBI:59789"/>
    </ligand>
</feature>
<dbReference type="GO" id="GO:0000786">
    <property type="term" value="C:nucleosome"/>
    <property type="evidence" value="ECO:0007669"/>
    <property type="project" value="InterPro"/>
</dbReference>
<evidence type="ECO:0000256" key="5">
    <source>
        <dbReference type="ARBA" id="ARBA00022679"/>
    </source>
</evidence>
<evidence type="ECO:0000256" key="2">
    <source>
        <dbReference type="ARBA" id="ARBA00012190"/>
    </source>
</evidence>
<dbReference type="PROSITE" id="PS51569">
    <property type="entry name" value="DOT1"/>
    <property type="match status" value="1"/>
</dbReference>
<organism evidence="18 19">
    <name type="scientific">Magnusiomyces paraingens</name>
    <dbReference type="NCBI Taxonomy" id="2606893"/>
    <lineage>
        <taxon>Eukaryota</taxon>
        <taxon>Fungi</taxon>
        <taxon>Dikarya</taxon>
        <taxon>Ascomycota</taxon>
        <taxon>Saccharomycotina</taxon>
        <taxon>Dipodascomycetes</taxon>
        <taxon>Dipodascales</taxon>
        <taxon>Dipodascaceae</taxon>
        <taxon>Magnusiomyces</taxon>
    </lineage>
</organism>
<keyword evidence="7" id="KW-0677">Repeat</keyword>
<dbReference type="GO" id="GO:0005634">
    <property type="term" value="C:nucleus"/>
    <property type="evidence" value="ECO:0007669"/>
    <property type="project" value="UniProtKB-SubCell"/>
</dbReference>
<evidence type="ECO:0000256" key="15">
    <source>
        <dbReference type="PIRSR" id="PIRSR017570-1"/>
    </source>
</evidence>
<evidence type="ECO:0000256" key="16">
    <source>
        <dbReference type="SAM" id="MobiDB-lite"/>
    </source>
</evidence>
<comment type="function">
    <text evidence="14">Histone methyltransferase that specifically trimethylates histone H3 to form H3K79me3. This methylation is required for telomere silencing and for the pachytene checkpoint during the meiotic cell cycle by allowing the recruitment of RAD9 to double strand breaks. Nucleosomes are preferred as substrate compared to free histone.</text>
</comment>
<evidence type="ECO:0000256" key="10">
    <source>
        <dbReference type="ARBA" id="ARBA00023163"/>
    </source>
</evidence>
<feature type="binding site" evidence="15">
    <location>
        <position position="425"/>
    </location>
    <ligand>
        <name>S-adenosyl-L-methionine</name>
        <dbReference type="ChEBI" id="CHEBI:59789"/>
    </ligand>
</feature>
<evidence type="ECO:0000256" key="6">
    <source>
        <dbReference type="ARBA" id="ARBA00022691"/>
    </source>
</evidence>
<comment type="similarity">
    <text evidence="14">Belongs to the class I-like SAM-binding methyltransferase superfamily. DOT1 family.</text>
</comment>
<keyword evidence="4 14" id="KW-0489">Methyltransferase</keyword>
<feature type="region of interest" description="Disordered" evidence="16">
    <location>
        <begin position="1"/>
        <end position="185"/>
    </location>
</feature>
<dbReference type="InterPro" id="IPR030445">
    <property type="entry name" value="H3-K79_meTrfase"/>
</dbReference>
<evidence type="ECO:0000256" key="1">
    <source>
        <dbReference type="ARBA" id="ARBA00004123"/>
    </source>
</evidence>
<evidence type="ECO:0000256" key="9">
    <source>
        <dbReference type="ARBA" id="ARBA00023015"/>
    </source>
</evidence>
<keyword evidence="6 14" id="KW-0949">S-adenosyl-L-methionine</keyword>
<dbReference type="InterPro" id="IPR029063">
    <property type="entry name" value="SAM-dependent_MTases_sf"/>
</dbReference>
<reference evidence="18 19" key="1">
    <citation type="submission" date="2019-09" db="EMBL/GenBank/DDBJ databases">
        <authorList>
            <person name="Brejova B."/>
        </authorList>
    </citation>
    <scope>NUCLEOTIDE SEQUENCE [LARGE SCALE GENOMIC DNA]</scope>
</reference>
<dbReference type="Proteomes" id="UP000398389">
    <property type="component" value="Unassembled WGS sequence"/>
</dbReference>
<sequence length="572" mass="64387">MFFAKLNKPDKSGSSSEKPAPKLQSSSVKIKTVKIKRAVPPKSIPSLTSADPLSTNSRFARYSGSPESRSGSSTPKRHLNDSKNNNNNQNSDEESSSSAHSRKIRRRSSSASSKGKQTRGTTRRGNRTPDLSRFNRATSDDDEIDDSNWEAQIRRFSSSTRLADSNSGTVSPAPSAGSNSQHQQKTREFYSGILDKKSGPLNIIHAKKLVEFAEYTPLFKNKKDFEYTLAMPCTWFRERYMAAIPKSADEFNPVFETERIMELVANFFVPENYTSLIRHPSLEDCIVRRYRRAVKNKDPDAFLKSVEEYNTLIDKLRSDGAIDTHLLQQQETRWGGNINTLPLPISRLILDQVYTRVVSPVTDSLRDYKAFSNNVYGELLPVFMTRIFKETGLEAEMKFIDLGSGVGNCVLQAALEIGCESWGCEMMKTASQLAAKQKEEIEERVKMYGISVGLVEVRSADFVHNDEIHKQISEADVLLVNNYAFDGKLNSHLLDIFLDLKEGARIISLKSFVPPGHVISQHNIQSPVNLLRVEPKEFPTGSVSWTMASGRYYLSTVDRTRLDKFLKDHGMI</sequence>
<dbReference type="PIRSF" id="PIRSF017570">
    <property type="entry name" value="Histone_H3-K79_MeTrfase"/>
    <property type="match status" value="1"/>
</dbReference>
<keyword evidence="19" id="KW-1185">Reference proteome</keyword>
<evidence type="ECO:0000256" key="13">
    <source>
        <dbReference type="ARBA" id="ARBA00047770"/>
    </source>
</evidence>
<dbReference type="PANTHER" id="PTHR21451">
    <property type="entry name" value="HISTONE H3 METHYLTRANSFERASE"/>
    <property type="match status" value="1"/>
</dbReference>
<comment type="catalytic activity">
    <reaction evidence="13 14">
        <text>L-lysyl(79)-[histone H3] + 3 S-adenosyl-L-methionine = N(6),N(6),N(6)-trimethyl-L-lysyl(79)-[histone H3] + 3 S-adenosyl-L-homocysteine + 3 H(+)</text>
        <dbReference type="Rhea" id="RHEA:60328"/>
        <dbReference type="Rhea" id="RHEA-COMP:15549"/>
        <dbReference type="Rhea" id="RHEA-COMP:15552"/>
        <dbReference type="ChEBI" id="CHEBI:15378"/>
        <dbReference type="ChEBI" id="CHEBI:29969"/>
        <dbReference type="ChEBI" id="CHEBI:57856"/>
        <dbReference type="ChEBI" id="CHEBI:59789"/>
        <dbReference type="ChEBI" id="CHEBI:61961"/>
        <dbReference type="EC" id="2.1.1.360"/>
    </reaction>
</comment>
<evidence type="ECO:0000256" key="14">
    <source>
        <dbReference type="PIRNR" id="PIRNR017570"/>
    </source>
</evidence>
<feature type="binding site" evidence="15">
    <location>
        <begin position="461"/>
        <end position="462"/>
    </location>
    <ligand>
        <name>S-adenosyl-L-methionine</name>
        <dbReference type="ChEBI" id="CHEBI:59789"/>
    </ligand>
</feature>
<evidence type="ECO:0000259" key="17">
    <source>
        <dbReference type="PROSITE" id="PS51569"/>
    </source>
</evidence>
<name>A0A5E8BQU6_9ASCO</name>